<dbReference type="EMBL" id="JAUJEB010000003">
    <property type="protein sequence ID" value="MDN5213527.1"/>
    <property type="molecule type" value="Genomic_DNA"/>
</dbReference>
<comment type="caution">
    <text evidence="2">The sequence shown here is derived from an EMBL/GenBank/DDBJ whole genome shotgun (WGS) entry which is preliminary data.</text>
</comment>
<evidence type="ECO:0000313" key="2">
    <source>
        <dbReference type="EMBL" id="MDN5213527.1"/>
    </source>
</evidence>
<dbReference type="InterPro" id="IPR025870">
    <property type="entry name" value="Glyoxalase-like_dom"/>
</dbReference>
<dbReference type="PANTHER" id="PTHR40265:SF1">
    <property type="entry name" value="GLYOXALASE-LIKE DOMAIN-CONTAINING PROTEIN"/>
    <property type="match status" value="1"/>
</dbReference>
<protein>
    <submittedName>
        <fullName evidence="2">VOC family protein</fullName>
    </submittedName>
</protein>
<dbReference type="InterPro" id="IPR029068">
    <property type="entry name" value="Glyas_Bleomycin-R_OHBP_Dase"/>
</dbReference>
<dbReference type="Proteomes" id="UP001172083">
    <property type="component" value="Unassembled WGS sequence"/>
</dbReference>
<evidence type="ECO:0000259" key="1">
    <source>
        <dbReference type="Pfam" id="PF13468"/>
    </source>
</evidence>
<evidence type="ECO:0000313" key="3">
    <source>
        <dbReference type="Proteomes" id="UP001172083"/>
    </source>
</evidence>
<reference evidence="2" key="1">
    <citation type="submission" date="2023-06" db="EMBL/GenBank/DDBJ databases">
        <title>Genomic of Agaribacillus aureum.</title>
        <authorList>
            <person name="Wang G."/>
        </authorList>
    </citation>
    <scope>NUCLEOTIDE SEQUENCE</scope>
    <source>
        <strain evidence="2">BMA12</strain>
    </source>
</reference>
<keyword evidence="3" id="KW-1185">Reference proteome</keyword>
<sequence length="274" mass="30656">MSLKLHHIVILVKDLQKATDDYQKLGFVVTPGGRHLGGISENALILLKDGTYLELLAVRRGIRALVLRLLYKTGLLTFFRKSKYGITLRFYGRAFDLPEGLIDVALLSENLSKDRIHLKNRGVFLTKPLAAGRRTPDGKLLRWKMSAPLTDELPFLISGLHPLSLPDPSATEHANGVVGLEGMVLVVTDRWDQVVRGFQNLLGIRPIVQEQSDHTVFRFQLNEHFIDILKAAGAIGMSRVTHQYGLGIYAVKFDSSQLPLEWDLKLSHGLMIFG</sequence>
<accession>A0ABT8L952</accession>
<gene>
    <name evidence="2" type="ORF">QQ020_15760</name>
</gene>
<organism evidence="2 3">
    <name type="scientific">Agaribacillus aureus</name>
    <dbReference type="NCBI Taxonomy" id="3051825"/>
    <lineage>
        <taxon>Bacteria</taxon>
        <taxon>Pseudomonadati</taxon>
        <taxon>Bacteroidota</taxon>
        <taxon>Cytophagia</taxon>
        <taxon>Cytophagales</taxon>
        <taxon>Splendidivirgaceae</taxon>
        <taxon>Agaribacillus</taxon>
    </lineage>
</organism>
<feature type="domain" description="Glyoxalase-like" evidence="1">
    <location>
        <begin position="5"/>
        <end position="200"/>
    </location>
</feature>
<dbReference type="SUPFAM" id="SSF54593">
    <property type="entry name" value="Glyoxalase/Bleomycin resistance protein/Dihydroxybiphenyl dioxygenase"/>
    <property type="match status" value="1"/>
</dbReference>
<proteinExistence type="predicted"/>
<dbReference type="PANTHER" id="PTHR40265">
    <property type="entry name" value="BLL2707 PROTEIN"/>
    <property type="match status" value="1"/>
</dbReference>
<dbReference type="RefSeq" id="WP_346758865.1">
    <property type="nucleotide sequence ID" value="NZ_JAUJEB010000003.1"/>
</dbReference>
<dbReference type="Gene3D" id="3.10.180.10">
    <property type="entry name" value="2,3-Dihydroxybiphenyl 1,2-Dioxygenase, domain 1"/>
    <property type="match status" value="1"/>
</dbReference>
<dbReference type="Pfam" id="PF13468">
    <property type="entry name" value="Glyoxalase_3"/>
    <property type="match status" value="1"/>
</dbReference>
<name>A0ABT8L952_9BACT</name>